<name>A0A540LM38_MALBA</name>
<reference evidence="1 2" key="1">
    <citation type="journal article" date="2019" name="G3 (Bethesda)">
        <title>Sequencing of a Wild Apple (Malus baccata) Genome Unravels the Differences Between Cultivated and Wild Apple Species Regarding Disease Resistance and Cold Tolerance.</title>
        <authorList>
            <person name="Chen X."/>
        </authorList>
    </citation>
    <scope>NUCLEOTIDE SEQUENCE [LARGE SCALE GENOMIC DNA]</scope>
    <source>
        <strain evidence="2">cv. Shandingzi</strain>
        <tissue evidence="1">Leaves</tissue>
    </source>
</reference>
<evidence type="ECO:0000313" key="1">
    <source>
        <dbReference type="EMBL" id="TQD87547.1"/>
    </source>
</evidence>
<sequence>MGKAWVCEMGASFSRSTTGQVIAQTEEVATLKGQLAAQQVAQEAEAASWEALEAEIIA</sequence>
<evidence type="ECO:0000313" key="2">
    <source>
        <dbReference type="Proteomes" id="UP000315295"/>
    </source>
</evidence>
<proteinExistence type="predicted"/>
<keyword evidence="2" id="KW-1185">Reference proteome</keyword>
<comment type="caution">
    <text evidence="1">The sequence shown here is derived from an EMBL/GenBank/DDBJ whole genome shotgun (WGS) entry which is preliminary data.</text>
</comment>
<dbReference type="AlphaFoldDB" id="A0A540LM38"/>
<accession>A0A540LM38</accession>
<organism evidence="1 2">
    <name type="scientific">Malus baccata</name>
    <name type="common">Siberian crab apple</name>
    <name type="synonym">Pyrus baccata</name>
    <dbReference type="NCBI Taxonomy" id="106549"/>
    <lineage>
        <taxon>Eukaryota</taxon>
        <taxon>Viridiplantae</taxon>
        <taxon>Streptophyta</taxon>
        <taxon>Embryophyta</taxon>
        <taxon>Tracheophyta</taxon>
        <taxon>Spermatophyta</taxon>
        <taxon>Magnoliopsida</taxon>
        <taxon>eudicotyledons</taxon>
        <taxon>Gunneridae</taxon>
        <taxon>Pentapetalae</taxon>
        <taxon>rosids</taxon>
        <taxon>fabids</taxon>
        <taxon>Rosales</taxon>
        <taxon>Rosaceae</taxon>
        <taxon>Amygdaloideae</taxon>
        <taxon>Maleae</taxon>
        <taxon>Malus</taxon>
    </lineage>
</organism>
<protein>
    <submittedName>
        <fullName evidence="1">Uncharacterized protein</fullName>
    </submittedName>
</protein>
<dbReference type="Proteomes" id="UP000315295">
    <property type="component" value="Unassembled WGS sequence"/>
</dbReference>
<dbReference type="EMBL" id="VIEB01000533">
    <property type="protein sequence ID" value="TQD87547.1"/>
    <property type="molecule type" value="Genomic_DNA"/>
</dbReference>
<gene>
    <name evidence="1" type="ORF">C1H46_026899</name>
</gene>